<feature type="compositionally biased region" description="Acidic residues" evidence="19">
    <location>
        <begin position="611"/>
        <end position="675"/>
    </location>
</feature>
<evidence type="ECO:0000256" key="2">
    <source>
        <dbReference type="ARBA" id="ARBA00004270"/>
    </source>
</evidence>
<organism evidence="22 23">
    <name type="scientific">Phakopsora pachyrhizi</name>
    <name type="common">Asian soybean rust disease fungus</name>
    <dbReference type="NCBI Taxonomy" id="170000"/>
    <lineage>
        <taxon>Eukaryota</taxon>
        <taxon>Fungi</taxon>
        <taxon>Dikarya</taxon>
        <taxon>Basidiomycota</taxon>
        <taxon>Pucciniomycotina</taxon>
        <taxon>Pucciniomycetes</taxon>
        <taxon>Pucciniales</taxon>
        <taxon>Phakopsoraceae</taxon>
        <taxon>Phakopsora</taxon>
    </lineage>
</organism>
<dbReference type="InterPro" id="IPR050805">
    <property type="entry name" value="ATG15_Lipase"/>
</dbReference>
<evidence type="ECO:0000256" key="6">
    <source>
        <dbReference type="ARBA" id="ARBA00013279"/>
    </source>
</evidence>
<sequence>MFPHRIGLQSCITTSCDKSQNHLNLLISSLRPNMKGRTNLSTHLNQLIKLSWFLLTLLNLISPIESYQIPFLKKPSEPTTNHLSKLSTPISLSKNSKQSISFSSHLFFQLQHAVHITTDRNQNLHYWRNFSRADRDKIDKSASTRKPINHFSLNDSDEEQPYGIYSSSHLVKSKESSIWTHRATFDQWSLSRRSQLSFDTRQSNCLKNKNLQNSRRRQHTLNNSSFLFSKDHQHLNLSDSFTSNDDHHHLVKALDWFQDQIRVPDTSDIETLSSLGKMTFDAYSSPDDDNRWFKPGSPWNISKSFGWDEDGLRGHVFATPDNSTIVISIKGTSAGLLGNGGSTSKSDKINDNLLFSCCCARVGWSWTTVCDCYEGGGNRCQQSCLEDAIYDKSSYYMAAVDLYNDVVEIYPDSQIWLTGHSLGGSLAALLGLTFGVPTVGFEAPGDLLAAKRLHLPLPPGGSFGDGNELSRVTHVFHTADPIAMGVCNGAVSSCSVAGYALETRCHTGQTIIFDTAKLLDWAVDIRTHSIKTVIDKVLIPDWKLKSKSLSSKSVTSVDKKKKKKEQQQTKIIDEGDGKVEKIGEEGDKGHDLFSFRWPWKRKKKNGSKEGDDNDNNGDNDDNNGDNDDNNGDNDGNNGDDDGSNGDDDGGGGEDGGDEDNDNDRDDDDGIVPEPT</sequence>
<dbReference type="EC" id="3.1.1.3" evidence="6"/>
<keyword evidence="9 22" id="KW-0378">Hydrolase</keyword>
<keyword evidence="8" id="KW-0967">Endosome</keyword>
<dbReference type="GO" id="GO:0032585">
    <property type="term" value="C:multivesicular body membrane"/>
    <property type="evidence" value="ECO:0007669"/>
    <property type="project" value="UniProtKB-SubCell"/>
</dbReference>
<evidence type="ECO:0000256" key="4">
    <source>
        <dbReference type="ARBA" id="ARBA00010701"/>
    </source>
</evidence>
<dbReference type="FunFam" id="3.40.50.1820:FF:000129">
    <property type="entry name" value="Autophagy related lipase Atg15, putative"/>
    <property type="match status" value="1"/>
</dbReference>
<comment type="catalytic activity">
    <reaction evidence="1">
        <text>a triacylglycerol + H2O = a diacylglycerol + a fatty acid + H(+)</text>
        <dbReference type="Rhea" id="RHEA:12044"/>
        <dbReference type="ChEBI" id="CHEBI:15377"/>
        <dbReference type="ChEBI" id="CHEBI:15378"/>
        <dbReference type="ChEBI" id="CHEBI:17855"/>
        <dbReference type="ChEBI" id="CHEBI:18035"/>
        <dbReference type="ChEBI" id="CHEBI:28868"/>
        <dbReference type="EC" id="3.1.1.3"/>
    </reaction>
</comment>
<evidence type="ECO:0000256" key="10">
    <source>
        <dbReference type="ARBA" id="ARBA00022963"/>
    </source>
</evidence>
<dbReference type="Pfam" id="PF01764">
    <property type="entry name" value="Lipase_3"/>
    <property type="match status" value="1"/>
</dbReference>
<comment type="subcellular location">
    <subcellularLocation>
        <location evidence="3">Endosome</location>
        <location evidence="3">Multivesicular body membrane</location>
        <topology evidence="3">Single-pass type II membrane protein</topology>
    </subcellularLocation>
    <subcellularLocation>
        <location evidence="2">Prevacuolar compartment membrane</location>
        <topology evidence="2">Single-pass type II membrane protein</topology>
    </subcellularLocation>
</comment>
<dbReference type="InterPro" id="IPR002921">
    <property type="entry name" value="Fungal_lipase-type"/>
</dbReference>
<evidence type="ECO:0000313" key="22">
    <source>
        <dbReference type="EMBL" id="CAH7688676.1"/>
    </source>
</evidence>
<keyword evidence="11" id="KW-0735">Signal-anchor</keyword>
<evidence type="ECO:0000256" key="11">
    <source>
        <dbReference type="ARBA" id="ARBA00022968"/>
    </source>
</evidence>
<feature type="compositionally biased region" description="Basic and acidic residues" evidence="19">
    <location>
        <begin position="565"/>
        <end position="590"/>
    </location>
</feature>
<keyword evidence="10" id="KW-0442">Lipid degradation</keyword>
<evidence type="ECO:0000256" key="1">
    <source>
        <dbReference type="ARBA" id="ARBA00001024"/>
    </source>
</evidence>
<dbReference type="Gene3D" id="3.40.50.1820">
    <property type="entry name" value="alpha/beta hydrolase"/>
    <property type="match status" value="1"/>
</dbReference>
<dbReference type="GO" id="GO:0004620">
    <property type="term" value="F:phospholipase activity"/>
    <property type="evidence" value="ECO:0007669"/>
    <property type="project" value="TreeGrafter"/>
</dbReference>
<comment type="caution">
    <text evidence="22">The sequence shown here is derived from an EMBL/GenBank/DDBJ whole genome shotgun (WGS) entry which is preliminary data.</text>
</comment>
<dbReference type="CDD" id="cd00519">
    <property type="entry name" value="Lipase_3"/>
    <property type="match status" value="1"/>
</dbReference>
<feature type="region of interest" description="Disordered" evidence="19">
    <location>
        <begin position="553"/>
        <end position="590"/>
    </location>
</feature>
<evidence type="ECO:0000256" key="13">
    <source>
        <dbReference type="ARBA" id="ARBA00023006"/>
    </source>
</evidence>
<feature type="domain" description="Fungal lipase-type" evidence="20">
    <location>
        <begin position="404"/>
        <end position="432"/>
    </location>
</feature>
<evidence type="ECO:0000256" key="3">
    <source>
        <dbReference type="ARBA" id="ARBA00004343"/>
    </source>
</evidence>
<evidence type="ECO:0000256" key="12">
    <source>
        <dbReference type="ARBA" id="ARBA00022989"/>
    </source>
</evidence>
<evidence type="ECO:0000313" key="23">
    <source>
        <dbReference type="Proteomes" id="UP001153365"/>
    </source>
</evidence>
<dbReference type="GO" id="GO:0034496">
    <property type="term" value="P:multivesicular body membrane disassembly"/>
    <property type="evidence" value="ECO:0007669"/>
    <property type="project" value="TreeGrafter"/>
</dbReference>
<dbReference type="PANTHER" id="PTHR47175">
    <property type="entry name" value="LIPASE ATG15-RELATED"/>
    <property type="match status" value="1"/>
</dbReference>
<evidence type="ECO:0000256" key="7">
    <source>
        <dbReference type="ARBA" id="ARBA00022692"/>
    </source>
</evidence>
<feature type="region of interest" description="Disordered" evidence="19">
    <location>
        <begin position="602"/>
        <end position="675"/>
    </location>
</feature>
<dbReference type="Proteomes" id="UP001153365">
    <property type="component" value="Unassembled WGS sequence"/>
</dbReference>
<dbReference type="GO" id="GO:0004806">
    <property type="term" value="F:triacylglycerol lipase activity"/>
    <property type="evidence" value="ECO:0007669"/>
    <property type="project" value="UniProtKB-EC"/>
</dbReference>
<evidence type="ECO:0000256" key="19">
    <source>
        <dbReference type="SAM" id="MobiDB-lite"/>
    </source>
</evidence>
<evidence type="ECO:0000256" key="17">
    <source>
        <dbReference type="ARBA" id="ARBA00024663"/>
    </source>
</evidence>
<evidence type="ECO:0000256" key="5">
    <source>
        <dbReference type="ARBA" id="ARBA00011137"/>
    </source>
</evidence>
<keyword evidence="7" id="KW-0812">Transmembrane</keyword>
<evidence type="ECO:0000256" key="16">
    <source>
        <dbReference type="ARBA" id="ARBA00023180"/>
    </source>
</evidence>
<keyword evidence="12" id="KW-1133">Transmembrane helix</keyword>
<evidence type="ECO:0000256" key="15">
    <source>
        <dbReference type="ARBA" id="ARBA00023136"/>
    </source>
</evidence>
<evidence type="ECO:0000256" key="9">
    <source>
        <dbReference type="ARBA" id="ARBA00022801"/>
    </source>
</evidence>
<dbReference type="AlphaFoldDB" id="A0AAV0BQS2"/>
<gene>
    <name evidence="22" type="ORF">PPACK8108_LOCUS23673</name>
    <name evidence="21" type="ORF">PPACK8108_LOCUS6255</name>
</gene>
<keyword evidence="16" id="KW-0325">Glycoprotein</keyword>
<accession>A0AAV0BQS2</accession>
<reference evidence="22" key="1">
    <citation type="submission" date="2022-06" db="EMBL/GenBank/DDBJ databases">
        <authorList>
            <consortium name="SYNGENTA / RWTH Aachen University"/>
        </authorList>
    </citation>
    <scope>NUCLEOTIDE SEQUENCE</scope>
</reference>
<name>A0AAV0BQS2_PHAPC</name>
<keyword evidence="23" id="KW-1185">Reference proteome</keyword>
<comment type="similarity">
    <text evidence="4">Belongs to the AB hydrolase superfamily. Lipase family.</text>
</comment>
<dbReference type="PANTHER" id="PTHR47175:SF2">
    <property type="entry name" value="LIPASE ATG15-RELATED"/>
    <property type="match status" value="1"/>
</dbReference>
<dbReference type="EMBL" id="CALTRL010001198">
    <property type="protein sequence ID" value="CAH7671478.1"/>
    <property type="molecule type" value="Genomic_DNA"/>
</dbReference>
<dbReference type="InterPro" id="IPR029058">
    <property type="entry name" value="AB_hydrolase_fold"/>
</dbReference>
<proteinExistence type="inferred from homology"/>
<dbReference type="PROSITE" id="PS51257">
    <property type="entry name" value="PROKAR_LIPOPROTEIN"/>
    <property type="match status" value="1"/>
</dbReference>
<dbReference type="GO" id="GO:0005775">
    <property type="term" value="C:vacuolar lumen"/>
    <property type="evidence" value="ECO:0007669"/>
    <property type="project" value="TreeGrafter"/>
</dbReference>
<feature type="non-terminal residue" evidence="22">
    <location>
        <position position="675"/>
    </location>
</feature>
<protein>
    <recommendedName>
        <fullName evidence="6">triacylglycerol lipase</fullName>
        <ecNumber evidence="6">3.1.1.3</ecNumber>
    </recommendedName>
    <alternativeName>
        <fullName evidence="18">Autophagy-related protein 15</fullName>
    </alternativeName>
</protein>
<dbReference type="GO" id="GO:0006660">
    <property type="term" value="P:phosphatidylserine catabolic process"/>
    <property type="evidence" value="ECO:0007669"/>
    <property type="project" value="TreeGrafter"/>
</dbReference>
<keyword evidence="13" id="KW-0072">Autophagy</keyword>
<dbReference type="EMBL" id="CALTRL010006004">
    <property type="protein sequence ID" value="CAH7688676.1"/>
    <property type="molecule type" value="Genomic_DNA"/>
</dbReference>
<evidence type="ECO:0000256" key="18">
    <source>
        <dbReference type="ARBA" id="ARBA00029828"/>
    </source>
</evidence>
<evidence type="ECO:0000256" key="8">
    <source>
        <dbReference type="ARBA" id="ARBA00022753"/>
    </source>
</evidence>
<dbReference type="SUPFAM" id="SSF53474">
    <property type="entry name" value="alpha/beta-Hydrolases"/>
    <property type="match status" value="1"/>
</dbReference>
<comment type="subunit">
    <text evidence="5">Binds to both phosphatidylinositol (PI) and phosphatidylinositol 3,5-bisphosphate (PIP2).</text>
</comment>
<evidence type="ECO:0000259" key="20">
    <source>
        <dbReference type="Pfam" id="PF01764"/>
    </source>
</evidence>
<comment type="function">
    <text evidence="17">Lipase which is essential for lysis of subvacuolar cytoplasm to vacuole targeted bodies and intravacuolar autophagic bodies. Involved in the lysis of intravacuolar multivesicular body (MVB) vesicles. The intravacuolar membrane disintegration by ATG15 is critical to life span extension.</text>
</comment>
<keyword evidence="15" id="KW-0472">Membrane</keyword>
<evidence type="ECO:0000256" key="14">
    <source>
        <dbReference type="ARBA" id="ARBA00023098"/>
    </source>
</evidence>
<evidence type="ECO:0000313" key="21">
    <source>
        <dbReference type="EMBL" id="CAH7671478.1"/>
    </source>
</evidence>
<dbReference type="GO" id="GO:0034727">
    <property type="term" value="P:piecemeal microautophagy of the nucleus"/>
    <property type="evidence" value="ECO:0007669"/>
    <property type="project" value="TreeGrafter"/>
</dbReference>
<keyword evidence="14" id="KW-0443">Lipid metabolism</keyword>
<dbReference type="GO" id="GO:0046461">
    <property type="term" value="P:neutral lipid catabolic process"/>
    <property type="evidence" value="ECO:0007669"/>
    <property type="project" value="TreeGrafter"/>
</dbReference>